<keyword evidence="16" id="KW-0739">Sodium transport</keyword>
<evidence type="ECO:0000256" key="9">
    <source>
        <dbReference type="ARBA" id="ARBA00022837"/>
    </source>
</evidence>
<evidence type="ECO:0000256" key="5">
    <source>
        <dbReference type="ARBA" id="ARBA00022538"/>
    </source>
</evidence>
<keyword evidence="9" id="KW-0106">Calcium</keyword>
<keyword evidence="12 18" id="KW-1133">Transmembrane helix</keyword>
<keyword evidence="8" id="KW-0732">Signal</keyword>
<comment type="similarity">
    <text evidence="2">Belongs to the Ca(2+):cation antiporter (CaCA) (TC 2.A.19) family. SLC24A subfamily.</text>
</comment>
<comment type="subcellular location">
    <subcellularLocation>
        <location evidence="1">Membrane</location>
        <topology evidence="1">Multi-pass membrane protein</topology>
    </subcellularLocation>
</comment>
<evidence type="ECO:0000256" key="8">
    <source>
        <dbReference type="ARBA" id="ARBA00022729"/>
    </source>
</evidence>
<feature type="transmembrane region" description="Helical" evidence="18">
    <location>
        <begin position="191"/>
        <end position="216"/>
    </location>
</feature>
<feature type="domain" description="Sodium/calcium exchanger membrane region" evidence="19">
    <location>
        <begin position="126"/>
        <end position="267"/>
    </location>
</feature>
<evidence type="ECO:0000313" key="21">
    <source>
        <dbReference type="Proteomes" id="UP000078200"/>
    </source>
</evidence>
<dbReference type="Pfam" id="PF01699">
    <property type="entry name" value="Na_Ca_ex"/>
    <property type="match status" value="2"/>
</dbReference>
<feature type="transmembrane region" description="Helical" evidence="18">
    <location>
        <begin position="20"/>
        <end position="37"/>
    </location>
</feature>
<feature type="transmembrane region" description="Helical" evidence="18">
    <location>
        <begin position="513"/>
        <end position="535"/>
    </location>
</feature>
<dbReference type="AlphaFoldDB" id="A0A1A9UJR7"/>
<feature type="transmembrane region" description="Helical" evidence="18">
    <location>
        <begin position="121"/>
        <end position="139"/>
    </location>
</feature>
<evidence type="ECO:0000256" key="18">
    <source>
        <dbReference type="SAM" id="Phobius"/>
    </source>
</evidence>
<dbReference type="GO" id="GO:0006874">
    <property type="term" value="P:intracellular calcium ion homeostasis"/>
    <property type="evidence" value="ECO:0007669"/>
    <property type="project" value="TreeGrafter"/>
</dbReference>
<keyword evidence="21" id="KW-1185">Reference proteome</keyword>
<dbReference type="Proteomes" id="UP000078200">
    <property type="component" value="Unassembled WGS sequence"/>
</dbReference>
<keyword evidence="4" id="KW-0050">Antiport</keyword>
<feature type="compositionally biased region" description="Polar residues" evidence="17">
    <location>
        <begin position="378"/>
        <end position="409"/>
    </location>
</feature>
<evidence type="ECO:0000256" key="3">
    <source>
        <dbReference type="ARBA" id="ARBA00022448"/>
    </source>
</evidence>
<evidence type="ECO:0000256" key="13">
    <source>
        <dbReference type="ARBA" id="ARBA00023053"/>
    </source>
</evidence>
<feature type="transmembrane region" description="Helical" evidence="18">
    <location>
        <begin position="253"/>
        <end position="272"/>
    </location>
</feature>
<dbReference type="InterPro" id="IPR004837">
    <property type="entry name" value="NaCa_Exmemb"/>
</dbReference>
<dbReference type="GO" id="GO:0015293">
    <property type="term" value="F:symporter activity"/>
    <property type="evidence" value="ECO:0007669"/>
    <property type="project" value="UniProtKB-KW"/>
</dbReference>
<evidence type="ECO:0000256" key="17">
    <source>
        <dbReference type="SAM" id="MobiDB-lite"/>
    </source>
</evidence>
<dbReference type="FunFam" id="1.20.1420.30:FF:000018">
    <property type="entry name" value="Sodium/potassium/calcium exchanger 2"/>
    <property type="match status" value="1"/>
</dbReference>
<keyword evidence="11" id="KW-0630">Potassium</keyword>
<feature type="compositionally biased region" description="Low complexity" evidence="17">
    <location>
        <begin position="326"/>
        <end position="341"/>
    </location>
</feature>
<keyword evidence="7 18" id="KW-0812">Transmembrane</keyword>
<dbReference type="PANTHER" id="PTHR10846:SF74">
    <property type="entry name" value="SODIUM_POTASSIUM_CALCIUM EXCHANGER CG1090-RELATED"/>
    <property type="match status" value="1"/>
</dbReference>
<evidence type="ECO:0000256" key="4">
    <source>
        <dbReference type="ARBA" id="ARBA00022449"/>
    </source>
</evidence>
<dbReference type="GO" id="GO:0008273">
    <property type="term" value="F:calcium, potassium:sodium antiporter activity"/>
    <property type="evidence" value="ECO:0007669"/>
    <property type="project" value="TreeGrafter"/>
</dbReference>
<evidence type="ECO:0000256" key="6">
    <source>
        <dbReference type="ARBA" id="ARBA00022568"/>
    </source>
</evidence>
<dbReference type="NCBIfam" id="TIGR00367">
    <property type="entry name" value="calcium/sodium antiporter"/>
    <property type="match status" value="1"/>
</dbReference>
<evidence type="ECO:0000256" key="15">
    <source>
        <dbReference type="ARBA" id="ARBA00023136"/>
    </source>
</evidence>
<keyword evidence="13" id="KW-0915">Sodium</keyword>
<evidence type="ECO:0000256" key="1">
    <source>
        <dbReference type="ARBA" id="ARBA00004141"/>
    </source>
</evidence>
<feature type="transmembrane region" description="Helical" evidence="18">
    <location>
        <begin position="228"/>
        <end position="247"/>
    </location>
</feature>
<feature type="transmembrane region" description="Helical" evidence="18">
    <location>
        <begin position="582"/>
        <end position="600"/>
    </location>
</feature>
<keyword evidence="10" id="KW-0769">Symport</keyword>
<evidence type="ECO:0000256" key="7">
    <source>
        <dbReference type="ARBA" id="ARBA00022692"/>
    </source>
</evidence>
<feature type="region of interest" description="Disordered" evidence="17">
    <location>
        <begin position="306"/>
        <end position="442"/>
    </location>
</feature>
<evidence type="ECO:0000313" key="20">
    <source>
        <dbReference type="EnsemblMetazoa" id="GAUT007112-PA"/>
    </source>
</evidence>
<evidence type="ECO:0000256" key="16">
    <source>
        <dbReference type="ARBA" id="ARBA00023201"/>
    </source>
</evidence>
<dbReference type="VEuPathDB" id="VectorBase:GAUT007112"/>
<dbReference type="InterPro" id="IPR004481">
    <property type="entry name" value="K/Na/Ca-exchanger"/>
</dbReference>
<keyword evidence="5" id="KW-0633">Potassium transport</keyword>
<dbReference type="FunFam" id="1.20.1420.30:FF:000009">
    <property type="entry name" value="sodium/potassium/calcium exchanger 5 isoform X2"/>
    <property type="match status" value="1"/>
</dbReference>
<feature type="transmembrane region" description="Helical" evidence="18">
    <location>
        <begin position="480"/>
        <end position="501"/>
    </location>
</feature>
<dbReference type="EnsemblMetazoa" id="GAUT007112-RA">
    <property type="protein sequence ID" value="GAUT007112-PA"/>
    <property type="gene ID" value="GAUT007112"/>
</dbReference>
<dbReference type="STRING" id="7395.A0A1A9UJR7"/>
<keyword evidence="14" id="KW-0406">Ion transport</keyword>
<feature type="transmembrane region" description="Helical" evidence="18">
    <location>
        <begin position="547"/>
        <end position="570"/>
    </location>
</feature>
<proteinExistence type="inferred from homology"/>
<reference evidence="20" key="1">
    <citation type="submission" date="2020-05" db="UniProtKB">
        <authorList>
            <consortium name="EnsemblMetazoa"/>
        </authorList>
    </citation>
    <scope>IDENTIFICATION</scope>
    <source>
        <strain evidence="20">TTRI</strain>
    </source>
</reference>
<organism evidence="20 21">
    <name type="scientific">Glossina austeni</name>
    <name type="common">Savannah tsetse fly</name>
    <dbReference type="NCBI Taxonomy" id="7395"/>
    <lineage>
        <taxon>Eukaryota</taxon>
        <taxon>Metazoa</taxon>
        <taxon>Ecdysozoa</taxon>
        <taxon>Arthropoda</taxon>
        <taxon>Hexapoda</taxon>
        <taxon>Insecta</taxon>
        <taxon>Pterygota</taxon>
        <taxon>Neoptera</taxon>
        <taxon>Endopterygota</taxon>
        <taxon>Diptera</taxon>
        <taxon>Brachycera</taxon>
        <taxon>Muscomorpha</taxon>
        <taxon>Hippoboscoidea</taxon>
        <taxon>Glossinidae</taxon>
        <taxon>Glossina</taxon>
    </lineage>
</organism>
<evidence type="ECO:0000256" key="2">
    <source>
        <dbReference type="ARBA" id="ARBA00005364"/>
    </source>
</evidence>
<name>A0A1A9UJR7_GLOAU</name>
<feature type="transmembrane region" description="Helical" evidence="18">
    <location>
        <begin position="612"/>
        <end position="630"/>
    </location>
</feature>
<keyword evidence="6" id="KW-0109">Calcium transport</keyword>
<keyword evidence="3" id="KW-0813">Transport</keyword>
<evidence type="ECO:0000256" key="14">
    <source>
        <dbReference type="ARBA" id="ARBA00023065"/>
    </source>
</evidence>
<evidence type="ECO:0000259" key="19">
    <source>
        <dbReference type="Pfam" id="PF01699"/>
    </source>
</evidence>
<dbReference type="GO" id="GO:0005262">
    <property type="term" value="F:calcium channel activity"/>
    <property type="evidence" value="ECO:0007669"/>
    <property type="project" value="TreeGrafter"/>
</dbReference>
<feature type="domain" description="Sodium/calcium exchanger membrane region" evidence="19">
    <location>
        <begin position="478"/>
        <end position="627"/>
    </location>
</feature>
<dbReference type="PANTHER" id="PTHR10846">
    <property type="entry name" value="SODIUM/POTASSIUM/CALCIUM EXCHANGER"/>
    <property type="match status" value="1"/>
</dbReference>
<evidence type="ECO:0000256" key="11">
    <source>
        <dbReference type="ARBA" id="ARBA00022958"/>
    </source>
</evidence>
<dbReference type="Gene3D" id="1.20.1420.30">
    <property type="entry name" value="NCX, central ion-binding region"/>
    <property type="match status" value="2"/>
</dbReference>
<sequence>MLKCFLFQAFRRRTRRTRMWNMGIIFLIYYTITIYSVKSNDATEKSLDADEIPITDENNEPVTDLNDFTDQSNFETTLATYTLEKEAVPTWRPKRENCTPPAIEQFPRPLMSKWLRTHGGLVIHIIVAVFTFFGLAIVCDEYFVASLDRLCEELKLSPDVAGATFMAAGSSAPELATVVIGVFFAKDDIGISGVIGSAVFNIMFVISVCALCSGTVCQLNWWPLVRDCFFYCISILVMLIIIFNDVISCFEAVVMLLCYVGYCVALYFNSALERWALSLNLPFKLPTKEEQSSLVTYKNVSDNTYTQGTQQQTNLSQEPDAATAPQETQQQQSNSEYQNYTDPNASWDPNAAWGDVSANTVGVSGGSTQPPADDWGMNQFNAGQGQENMAYNPDQPESSATKSASTDNTKPVVGTPQPAGGDYYKSSERSKEARPNPLERPTEGGPLALISWHVVYPIHFLCQKTMPDCRTEKYRNWYPFTFMISMIWISFYSYFMVWMITVIGSTLSIPDTVMGLTFVAAGVSVPDALSSIAVIKEGFGDMAVSNAIGSNVFDILVCLGLPWFIQTAIIKPGSHVNVISKGLAYSTLSLFSTVLFLIISTHLNGWKLDRRLGIILMIWYLLFITLASLYEMNVFGFMNPPECPSDY</sequence>
<protein>
    <recommendedName>
        <fullName evidence="19">Sodium/calcium exchanger membrane region domain-containing protein</fullName>
    </recommendedName>
</protein>
<feature type="compositionally biased region" description="Basic and acidic residues" evidence="17">
    <location>
        <begin position="425"/>
        <end position="434"/>
    </location>
</feature>
<accession>A0A1A9UJR7</accession>
<dbReference type="GO" id="GO:0005886">
    <property type="term" value="C:plasma membrane"/>
    <property type="evidence" value="ECO:0007669"/>
    <property type="project" value="TreeGrafter"/>
</dbReference>
<keyword evidence="15 18" id="KW-0472">Membrane</keyword>
<feature type="transmembrane region" description="Helical" evidence="18">
    <location>
        <begin position="160"/>
        <end position="185"/>
    </location>
</feature>
<evidence type="ECO:0000256" key="12">
    <source>
        <dbReference type="ARBA" id="ARBA00022989"/>
    </source>
</evidence>
<feature type="compositionally biased region" description="Polar residues" evidence="17">
    <location>
        <begin position="357"/>
        <end position="370"/>
    </location>
</feature>
<dbReference type="InterPro" id="IPR044880">
    <property type="entry name" value="NCX_ion-bd_dom_sf"/>
</dbReference>
<evidence type="ECO:0000256" key="10">
    <source>
        <dbReference type="ARBA" id="ARBA00022847"/>
    </source>
</evidence>